<keyword evidence="4" id="KW-1185">Reference proteome</keyword>
<organism evidence="3 4">
    <name type="scientific">Parelaphostrongylus tenuis</name>
    <name type="common">Meningeal worm</name>
    <dbReference type="NCBI Taxonomy" id="148309"/>
    <lineage>
        <taxon>Eukaryota</taxon>
        <taxon>Metazoa</taxon>
        <taxon>Ecdysozoa</taxon>
        <taxon>Nematoda</taxon>
        <taxon>Chromadorea</taxon>
        <taxon>Rhabditida</taxon>
        <taxon>Rhabditina</taxon>
        <taxon>Rhabditomorpha</taxon>
        <taxon>Strongyloidea</taxon>
        <taxon>Metastrongylidae</taxon>
        <taxon>Parelaphostrongylus</taxon>
    </lineage>
</organism>
<keyword evidence="2" id="KW-0732">Signal</keyword>
<gene>
    <name evidence="3" type="ORF">KIN20_016191</name>
</gene>
<name>A0AAD5MG25_PARTN</name>
<evidence type="ECO:0000313" key="4">
    <source>
        <dbReference type="Proteomes" id="UP001196413"/>
    </source>
</evidence>
<dbReference type="AlphaFoldDB" id="A0AAD5MG25"/>
<feature type="signal peptide" evidence="2">
    <location>
        <begin position="1"/>
        <end position="18"/>
    </location>
</feature>
<dbReference type="EMBL" id="JAHQIW010003259">
    <property type="protein sequence ID" value="KAJ1357917.1"/>
    <property type="molecule type" value="Genomic_DNA"/>
</dbReference>
<evidence type="ECO:0000256" key="1">
    <source>
        <dbReference type="SAM" id="MobiDB-lite"/>
    </source>
</evidence>
<evidence type="ECO:0000313" key="3">
    <source>
        <dbReference type="EMBL" id="KAJ1357917.1"/>
    </source>
</evidence>
<protein>
    <submittedName>
        <fullName evidence="3">Uncharacterized protein</fullName>
    </submittedName>
</protein>
<feature type="chain" id="PRO_5042234621" evidence="2">
    <location>
        <begin position="19"/>
        <end position="135"/>
    </location>
</feature>
<feature type="region of interest" description="Disordered" evidence="1">
    <location>
        <begin position="88"/>
        <end position="135"/>
    </location>
</feature>
<dbReference type="Proteomes" id="UP001196413">
    <property type="component" value="Unassembled WGS sequence"/>
</dbReference>
<sequence>MKTLLPAIVLACLALVSSQLIGEKTALECANKYHHVKKTTILGLSDDGHKTSSPSEEDRYHRRHHYGHLYPHHHRHWYPHHRRRHHHLPYEDSVDASQNIKISDAREKADSGDNSNNEAFNIGVNGPLGAFPERN</sequence>
<evidence type="ECO:0000256" key="2">
    <source>
        <dbReference type="SAM" id="SignalP"/>
    </source>
</evidence>
<accession>A0AAD5MG25</accession>
<comment type="caution">
    <text evidence="3">The sequence shown here is derived from an EMBL/GenBank/DDBJ whole genome shotgun (WGS) entry which is preliminary data.</text>
</comment>
<proteinExistence type="predicted"/>
<reference evidence="3" key="1">
    <citation type="submission" date="2021-06" db="EMBL/GenBank/DDBJ databases">
        <title>Parelaphostrongylus tenuis whole genome reference sequence.</title>
        <authorList>
            <person name="Garwood T.J."/>
            <person name="Larsen P.A."/>
            <person name="Fountain-Jones N.M."/>
            <person name="Garbe J.R."/>
            <person name="Macchietto M.G."/>
            <person name="Kania S.A."/>
            <person name="Gerhold R.W."/>
            <person name="Richards J.E."/>
            <person name="Wolf T.M."/>
        </authorList>
    </citation>
    <scope>NUCLEOTIDE SEQUENCE</scope>
    <source>
        <strain evidence="3">MNPRO001-30</strain>
        <tissue evidence="3">Meninges</tissue>
    </source>
</reference>